<evidence type="ECO:0000259" key="1">
    <source>
        <dbReference type="PROSITE" id="PS50821"/>
    </source>
</evidence>
<feature type="domain" description="PAZ" evidence="1">
    <location>
        <begin position="193"/>
        <end position="285"/>
    </location>
</feature>
<dbReference type="Pfam" id="PF02170">
    <property type="entry name" value="PAZ"/>
    <property type="match status" value="1"/>
</dbReference>
<dbReference type="InterPro" id="IPR036085">
    <property type="entry name" value="PAZ_dom_sf"/>
</dbReference>
<organism evidence="3 4">
    <name type="scientific">Hermanssonia centrifuga</name>
    <dbReference type="NCBI Taxonomy" id="98765"/>
    <lineage>
        <taxon>Eukaryota</taxon>
        <taxon>Fungi</taxon>
        <taxon>Dikarya</taxon>
        <taxon>Basidiomycota</taxon>
        <taxon>Agaricomycotina</taxon>
        <taxon>Agaricomycetes</taxon>
        <taxon>Polyporales</taxon>
        <taxon>Meruliaceae</taxon>
        <taxon>Hermanssonia</taxon>
    </lineage>
</organism>
<dbReference type="InterPro" id="IPR014811">
    <property type="entry name" value="ArgoL1"/>
</dbReference>
<dbReference type="Proteomes" id="UP000309038">
    <property type="component" value="Unassembled WGS sequence"/>
</dbReference>
<dbReference type="InterPro" id="IPR003165">
    <property type="entry name" value="Piwi"/>
</dbReference>
<evidence type="ECO:0000313" key="4">
    <source>
        <dbReference type="Proteomes" id="UP000309038"/>
    </source>
</evidence>
<dbReference type="SMART" id="SM00950">
    <property type="entry name" value="Piwi"/>
    <property type="match status" value="1"/>
</dbReference>
<dbReference type="PROSITE" id="PS50821">
    <property type="entry name" value="PAZ"/>
    <property type="match status" value="1"/>
</dbReference>
<dbReference type="GO" id="GO:0003723">
    <property type="term" value="F:RNA binding"/>
    <property type="evidence" value="ECO:0007669"/>
    <property type="project" value="InterPro"/>
</dbReference>
<name>A0A4S4KIA6_9APHY</name>
<dbReference type="Pfam" id="PF02171">
    <property type="entry name" value="Piwi"/>
    <property type="match status" value="1"/>
</dbReference>
<sequence length="816" mass="90910">MNNLQGRNGRPVNVVTNSFEIKRLPMRQFHHYDVAIIKQDPAKGDAPLPPGRRYREIIETMQNSYPKVFTPRASYDGNKNMYSTARIPSGNFTVKMSPNPNSNRGVYEVRMSLVSTIQPSAFNFSLHAKSFYTERGARDLSGGLVAWKGFFQSVRPVLGRFIVNVDTTTAAFYKPIELLSCAMEVLGLRNTRPLLHIGEDKQKVDKLRRFLKGVAVYVKPTNRKKIIKDIVIEAGYQEFPKDGKSITVAAHYLASHGIVLKYPEAFGVKFGGDAIFPAEVCKIVEGQRYKRKLSPEDTTKFMQQSVSKPAERMRAIGEAVRGMPLNYGTSSWMQEAGLEVSADPITLAGRELVAPRVRYGSGSLNVSRGAWNVVNQKLSAPARIRAWGAVVFDASPNFQQKVESFLAAVTNNMRRLGMSIDALCIQIDREPIKELGNPYDVHASLNNAARRALEGIQPPKGPDGKYLKIKPTFIIAVLPRDAPDIRKQVKQWGDIVYGVPTQCVRAGKYDDQRGQDQYCNNIALKINIKAGGVNSQVETAPQTALNAILENCMIVGCDVSHPAPGITHRPSIASLVASYDPGATKYRTYIDAQLPRQEVIDRIDEMLKAAIENYQARHEGVLPQTIVIYRDGVSEGEFWRINESEIAKIDAMLQVFNPKPSLVFIVVGKRHHVRFFPSDRSQGDKNGNCNPGLVVDKGIVHSKLMDFYLQSHSGIIGTSRPSHYIVLKNGPQWSADLLQELSYALCFVYAIATRSVSIPAPVYYADRVCTRAEFQFHPDLKFDADGNSTEGGEFDIKKWRGGLKQSSLASDIMYFL</sequence>
<dbReference type="InterPro" id="IPR036397">
    <property type="entry name" value="RNaseH_sf"/>
</dbReference>
<dbReference type="PROSITE" id="PS50822">
    <property type="entry name" value="PIWI"/>
    <property type="match status" value="1"/>
</dbReference>
<dbReference type="Gene3D" id="3.30.420.10">
    <property type="entry name" value="Ribonuclease H-like superfamily/Ribonuclease H"/>
    <property type="match status" value="1"/>
</dbReference>
<dbReference type="CDD" id="cd02846">
    <property type="entry name" value="PAZ_argonaute_like"/>
    <property type="match status" value="1"/>
</dbReference>
<reference evidence="3 4" key="1">
    <citation type="submission" date="2019-02" db="EMBL/GenBank/DDBJ databases">
        <title>Genome sequencing of the rare red list fungi Phlebia centrifuga.</title>
        <authorList>
            <person name="Buettner E."/>
            <person name="Kellner H."/>
        </authorList>
    </citation>
    <scope>NUCLEOTIDE SEQUENCE [LARGE SCALE GENOMIC DNA]</scope>
    <source>
        <strain evidence="3 4">DSM 108282</strain>
    </source>
</reference>
<gene>
    <name evidence="3" type="ORF">EW026_g4074</name>
</gene>
<comment type="caution">
    <text evidence="3">The sequence shown here is derived from an EMBL/GenBank/DDBJ whole genome shotgun (WGS) entry which is preliminary data.</text>
</comment>
<protein>
    <recommendedName>
        <fullName evidence="5">Piwi-domain-containing protein</fullName>
    </recommendedName>
</protein>
<dbReference type="Pfam" id="PF08699">
    <property type="entry name" value="ArgoL1"/>
    <property type="match status" value="1"/>
</dbReference>
<dbReference type="PANTHER" id="PTHR22891">
    <property type="entry name" value="EUKARYOTIC TRANSLATION INITIATION FACTOR 2C"/>
    <property type="match status" value="1"/>
</dbReference>
<accession>A0A4S4KIA6</accession>
<dbReference type="Gene3D" id="2.170.260.10">
    <property type="entry name" value="paz domain"/>
    <property type="match status" value="1"/>
</dbReference>
<evidence type="ECO:0000313" key="3">
    <source>
        <dbReference type="EMBL" id="THG98051.1"/>
    </source>
</evidence>
<dbReference type="SMART" id="SM01163">
    <property type="entry name" value="DUF1785"/>
    <property type="match status" value="1"/>
</dbReference>
<dbReference type="SUPFAM" id="SSF101690">
    <property type="entry name" value="PAZ domain"/>
    <property type="match status" value="1"/>
</dbReference>
<dbReference type="EMBL" id="SGPJ01000137">
    <property type="protein sequence ID" value="THG98051.1"/>
    <property type="molecule type" value="Genomic_DNA"/>
</dbReference>
<feature type="domain" description="Piwi" evidence="2">
    <location>
        <begin position="473"/>
        <end position="777"/>
    </location>
</feature>
<dbReference type="InterPro" id="IPR012337">
    <property type="entry name" value="RNaseH-like_sf"/>
</dbReference>
<evidence type="ECO:0000259" key="2">
    <source>
        <dbReference type="PROSITE" id="PS50822"/>
    </source>
</evidence>
<dbReference type="AlphaFoldDB" id="A0A4S4KIA6"/>
<keyword evidence="4" id="KW-1185">Reference proteome</keyword>
<proteinExistence type="predicted"/>
<dbReference type="InterPro" id="IPR003100">
    <property type="entry name" value="PAZ_dom"/>
</dbReference>
<dbReference type="Gene3D" id="3.40.50.2300">
    <property type="match status" value="1"/>
</dbReference>
<dbReference type="SUPFAM" id="SSF53098">
    <property type="entry name" value="Ribonuclease H-like"/>
    <property type="match status" value="1"/>
</dbReference>
<dbReference type="InterPro" id="IPR032474">
    <property type="entry name" value="Argonaute_N"/>
</dbReference>
<dbReference type="Pfam" id="PF16486">
    <property type="entry name" value="ArgoN"/>
    <property type="match status" value="1"/>
</dbReference>
<evidence type="ECO:0008006" key="5">
    <source>
        <dbReference type="Google" id="ProtNLM"/>
    </source>
</evidence>